<evidence type="ECO:0000256" key="5">
    <source>
        <dbReference type="ARBA" id="ARBA00022725"/>
    </source>
</evidence>
<evidence type="ECO:0000256" key="10">
    <source>
        <dbReference type="RuleBase" id="RU351113"/>
    </source>
</evidence>
<evidence type="ECO:0000256" key="9">
    <source>
        <dbReference type="ARBA" id="ARBA00023224"/>
    </source>
</evidence>
<feature type="transmembrane region" description="Helical" evidence="10">
    <location>
        <begin position="254"/>
        <end position="273"/>
    </location>
</feature>
<keyword evidence="5 10" id="KW-0552">Olfaction</keyword>
<keyword evidence="8 10" id="KW-0675">Receptor</keyword>
<dbReference type="GO" id="GO:0050911">
    <property type="term" value="P:detection of chemical stimulus involved in sensory perception of smell"/>
    <property type="evidence" value="ECO:0000318"/>
    <property type="project" value="GO_Central"/>
</dbReference>
<gene>
    <name evidence="11" type="primary">Or213</name>
    <name evidence="11" type="ORF">TcasGA2_TC030374</name>
</gene>
<dbReference type="GO" id="GO:0007165">
    <property type="term" value="P:signal transduction"/>
    <property type="evidence" value="ECO:0007669"/>
    <property type="project" value="UniProtKB-KW"/>
</dbReference>
<dbReference type="InParanoid" id="D6WHL0"/>
<dbReference type="PANTHER" id="PTHR21137:SF35">
    <property type="entry name" value="ODORANT RECEPTOR 19A-RELATED"/>
    <property type="match status" value="1"/>
</dbReference>
<keyword evidence="9 10" id="KW-0807">Transducer</keyword>
<keyword evidence="4 10" id="KW-0812">Transmembrane</keyword>
<evidence type="ECO:0000256" key="8">
    <source>
        <dbReference type="ARBA" id="ARBA00023170"/>
    </source>
</evidence>
<name>D6WHL0_TRICA</name>
<accession>D6WHL0</accession>
<dbReference type="GO" id="GO:0005549">
    <property type="term" value="F:odorant binding"/>
    <property type="evidence" value="ECO:0007669"/>
    <property type="project" value="InterPro"/>
</dbReference>
<sequence length="388" mass="45451">MAKFNDPFKFVRTIIFVDMNSYKVIKTCNVLLNIIYSLIHCLLIYYLCKNLEINLLIRYAPAILLFILVIFGAVFSIYMDEDILEVRSVFRENRWSLSVLKENSQTKLGRKCQFINIFILLVLLLIVSTLAINAPCFGNQRELLICIQVFEEYFGEWSFIPYYFFFLGFPLLYYNFFRLWMTFVYGLLEGQLQFFILEEYLCGIYETEDSKSWKYLQDSRYQQEIEKSLRLCISHHIGLKKFLKMVENQTLKVMPFYLVFGVLILICYFSFIINFADTVTTIGKIRMFMTAICMMGVAILLSWIGQQLIDVTSDIYFTLGGAPWYYWSQKNAKLLLMFLTNCTKNESVTLAGISLDFTLFVSIVHTTLSYALVLYNLRESSLVSSSQK</sequence>
<evidence type="ECO:0000256" key="3">
    <source>
        <dbReference type="ARBA" id="ARBA00022606"/>
    </source>
</evidence>
<feature type="transmembrane region" description="Helical" evidence="10">
    <location>
        <begin position="285"/>
        <end position="304"/>
    </location>
</feature>
<dbReference type="HOGENOM" id="CLU_059644_0_0_1"/>
<evidence type="ECO:0000256" key="2">
    <source>
        <dbReference type="ARBA" id="ARBA00022475"/>
    </source>
</evidence>
<dbReference type="EMBL" id="KQ971331">
    <property type="protein sequence ID" value="EFA01399.1"/>
    <property type="molecule type" value="Genomic_DNA"/>
</dbReference>
<feature type="transmembrane region" description="Helical" evidence="10">
    <location>
        <begin position="159"/>
        <end position="177"/>
    </location>
</feature>
<dbReference type="InterPro" id="IPR004117">
    <property type="entry name" value="7tm6_olfct_rcpt"/>
</dbReference>
<dbReference type="PANTHER" id="PTHR21137">
    <property type="entry name" value="ODORANT RECEPTOR"/>
    <property type="match status" value="1"/>
</dbReference>
<feature type="transmembrane region" description="Helical" evidence="10">
    <location>
        <begin position="59"/>
        <end position="78"/>
    </location>
</feature>
<keyword evidence="6 10" id="KW-1133">Transmembrane helix</keyword>
<comment type="subcellular location">
    <subcellularLocation>
        <location evidence="1 10">Cell membrane</location>
        <topology evidence="1 10">Multi-pass membrane protein</topology>
    </subcellularLocation>
</comment>
<dbReference type="GO" id="GO:0005886">
    <property type="term" value="C:plasma membrane"/>
    <property type="evidence" value="ECO:0000318"/>
    <property type="project" value="GO_Central"/>
</dbReference>
<reference evidence="11 12" key="1">
    <citation type="journal article" date="2008" name="Nature">
        <title>The genome of the model beetle and pest Tribolium castaneum.</title>
        <authorList>
            <consortium name="Tribolium Genome Sequencing Consortium"/>
            <person name="Richards S."/>
            <person name="Gibbs R.A."/>
            <person name="Weinstock G.M."/>
            <person name="Brown S.J."/>
            <person name="Denell R."/>
            <person name="Beeman R.W."/>
            <person name="Gibbs R."/>
            <person name="Beeman R.W."/>
            <person name="Brown S.J."/>
            <person name="Bucher G."/>
            <person name="Friedrich M."/>
            <person name="Grimmelikhuijzen C.J."/>
            <person name="Klingler M."/>
            <person name="Lorenzen M."/>
            <person name="Richards S."/>
            <person name="Roth S."/>
            <person name="Schroder R."/>
            <person name="Tautz D."/>
            <person name="Zdobnov E.M."/>
            <person name="Muzny D."/>
            <person name="Gibbs R.A."/>
            <person name="Weinstock G.M."/>
            <person name="Attaway T."/>
            <person name="Bell S."/>
            <person name="Buhay C.J."/>
            <person name="Chandrabose M.N."/>
            <person name="Chavez D."/>
            <person name="Clerk-Blankenburg K.P."/>
            <person name="Cree A."/>
            <person name="Dao M."/>
            <person name="Davis C."/>
            <person name="Chacko J."/>
            <person name="Dinh H."/>
            <person name="Dugan-Rocha S."/>
            <person name="Fowler G."/>
            <person name="Garner T.T."/>
            <person name="Garnes J."/>
            <person name="Gnirke A."/>
            <person name="Hawes A."/>
            <person name="Hernandez J."/>
            <person name="Hines S."/>
            <person name="Holder M."/>
            <person name="Hume J."/>
            <person name="Jhangiani S.N."/>
            <person name="Joshi V."/>
            <person name="Khan Z.M."/>
            <person name="Jackson L."/>
            <person name="Kovar C."/>
            <person name="Kowis A."/>
            <person name="Lee S."/>
            <person name="Lewis L.R."/>
            <person name="Margolis J."/>
            <person name="Morgan M."/>
            <person name="Nazareth L.V."/>
            <person name="Nguyen N."/>
            <person name="Okwuonu G."/>
            <person name="Parker D."/>
            <person name="Richards S."/>
            <person name="Ruiz S.J."/>
            <person name="Santibanez J."/>
            <person name="Savard J."/>
            <person name="Scherer S.E."/>
            <person name="Schneider B."/>
            <person name="Sodergren E."/>
            <person name="Tautz D."/>
            <person name="Vattahil S."/>
            <person name="Villasana D."/>
            <person name="White C.S."/>
            <person name="Wright R."/>
            <person name="Park Y."/>
            <person name="Beeman R.W."/>
            <person name="Lord J."/>
            <person name="Oppert B."/>
            <person name="Lorenzen M."/>
            <person name="Brown S."/>
            <person name="Wang L."/>
            <person name="Savard J."/>
            <person name="Tautz D."/>
            <person name="Richards S."/>
            <person name="Weinstock G."/>
            <person name="Gibbs R.A."/>
            <person name="Liu Y."/>
            <person name="Worley K."/>
            <person name="Weinstock G."/>
            <person name="Elsik C.G."/>
            <person name="Reese J.T."/>
            <person name="Elhaik E."/>
            <person name="Landan G."/>
            <person name="Graur D."/>
            <person name="Arensburger P."/>
            <person name="Atkinson P."/>
            <person name="Beeman R.W."/>
            <person name="Beidler J."/>
            <person name="Brown S.J."/>
            <person name="Demuth J.P."/>
            <person name="Drury D.W."/>
            <person name="Du Y.Z."/>
            <person name="Fujiwara H."/>
            <person name="Lorenzen M."/>
            <person name="Maselli V."/>
            <person name="Osanai M."/>
            <person name="Park Y."/>
            <person name="Robertson H.M."/>
            <person name="Tu Z."/>
            <person name="Wang J.J."/>
            <person name="Wang S."/>
            <person name="Richards S."/>
            <person name="Song H."/>
            <person name="Zhang L."/>
            <person name="Sodergren E."/>
            <person name="Werner D."/>
            <person name="Stanke M."/>
            <person name="Morgenstern B."/>
            <person name="Solovyev V."/>
            <person name="Kosarev P."/>
            <person name="Brown G."/>
            <person name="Chen H.C."/>
            <person name="Ermolaeva O."/>
            <person name="Hlavina W."/>
            <person name="Kapustin Y."/>
            <person name="Kiryutin B."/>
            <person name="Kitts P."/>
            <person name="Maglott D."/>
            <person name="Pruitt K."/>
            <person name="Sapojnikov V."/>
            <person name="Souvorov A."/>
            <person name="Mackey A.J."/>
            <person name="Waterhouse R.M."/>
            <person name="Wyder S."/>
            <person name="Zdobnov E.M."/>
            <person name="Zdobnov E.M."/>
            <person name="Wyder S."/>
            <person name="Kriventseva E.V."/>
            <person name="Kadowaki T."/>
            <person name="Bork P."/>
            <person name="Aranda M."/>
            <person name="Bao R."/>
            <person name="Beermann A."/>
            <person name="Berns N."/>
            <person name="Bolognesi R."/>
            <person name="Bonneton F."/>
            <person name="Bopp D."/>
            <person name="Brown S.J."/>
            <person name="Bucher G."/>
            <person name="Butts T."/>
            <person name="Chaumot A."/>
            <person name="Denell R.E."/>
            <person name="Ferrier D.E."/>
            <person name="Friedrich M."/>
            <person name="Gordon C.M."/>
            <person name="Jindra M."/>
            <person name="Klingler M."/>
            <person name="Lan Q."/>
            <person name="Lattorff H.M."/>
            <person name="Laudet V."/>
            <person name="von Levetsow C."/>
            <person name="Liu Z."/>
            <person name="Lutz R."/>
            <person name="Lynch J.A."/>
            <person name="da Fonseca R.N."/>
            <person name="Posnien N."/>
            <person name="Reuter R."/>
            <person name="Roth S."/>
            <person name="Savard J."/>
            <person name="Schinko J.B."/>
            <person name="Schmitt C."/>
            <person name="Schoppmeier M."/>
            <person name="Schroder R."/>
            <person name="Shippy T.D."/>
            <person name="Simonnet F."/>
            <person name="Marques-Souza H."/>
            <person name="Tautz D."/>
            <person name="Tomoyasu Y."/>
            <person name="Trauner J."/>
            <person name="Van der Zee M."/>
            <person name="Vervoort M."/>
            <person name="Wittkopp N."/>
            <person name="Wimmer E.A."/>
            <person name="Yang X."/>
            <person name="Jones A.K."/>
            <person name="Sattelle D.B."/>
            <person name="Ebert P.R."/>
            <person name="Nelson D."/>
            <person name="Scott J.G."/>
            <person name="Beeman R.W."/>
            <person name="Muthukrishnan S."/>
            <person name="Kramer K.J."/>
            <person name="Arakane Y."/>
            <person name="Beeman R.W."/>
            <person name="Zhu Q."/>
            <person name="Hogenkamp D."/>
            <person name="Dixit R."/>
            <person name="Oppert B."/>
            <person name="Jiang H."/>
            <person name="Zou Z."/>
            <person name="Marshall J."/>
            <person name="Elpidina E."/>
            <person name="Vinokurov K."/>
            <person name="Oppert C."/>
            <person name="Zou Z."/>
            <person name="Evans J."/>
            <person name="Lu Z."/>
            <person name="Zhao P."/>
            <person name="Sumathipala N."/>
            <person name="Altincicek B."/>
            <person name="Vilcinskas A."/>
            <person name="Williams M."/>
            <person name="Hultmark D."/>
            <person name="Hetru C."/>
            <person name="Jiang H."/>
            <person name="Grimmelikhuijzen C.J."/>
            <person name="Hauser F."/>
            <person name="Cazzamali G."/>
            <person name="Williamson M."/>
            <person name="Park Y."/>
            <person name="Li B."/>
            <person name="Tanaka Y."/>
            <person name="Predel R."/>
            <person name="Neupert S."/>
            <person name="Schachtner J."/>
            <person name="Verleyen P."/>
            <person name="Raible F."/>
            <person name="Bork P."/>
            <person name="Friedrich M."/>
            <person name="Walden K.K."/>
            <person name="Robertson H.M."/>
            <person name="Angeli S."/>
            <person name="Foret S."/>
            <person name="Bucher G."/>
            <person name="Schuetz S."/>
            <person name="Maleszka R."/>
            <person name="Wimmer E.A."/>
            <person name="Beeman R.W."/>
            <person name="Lorenzen M."/>
            <person name="Tomoyasu Y."/>
            <person name="Miller S.C."/>
            <person name="Grossmann D."/>
            <person name="Bucher G."/>
        </authorList>
    </citation>
    <scope>NUCLEOTIDE SEQUENCE [LARGE SCALE GENOMIC DNA]</scope>
    <source>
        <strain evidence="11 12">Georgia GA2</strain>
    </source>
</reference>
<evidence type="ECO:0000313" key="11">
    <source>
        <dbReference type="EMBL" id="EFA01399.1"/>
    </source>
</evidence>
<feature type="transmembrane region" description="Helical" evidence="10">
    <location>
        <begin position="30"/>
        <end position="47"/>
    </location>
</feature>
<dbReference type="PhylomeDB" id="D6WHL0"/>
<feature type="transmembrane region" description="Helical" evidence="10">
    <location>
        <begin position="357"/>
        <end position="377"/>
    </location>
</feature>
<keyword evidence="12" id="KW-1185">Reference proteome</keyword>
<evidence type="ECO:0000256" key="4">
    <source>
        <dbReference type="ARBA" id="ARBA00022692"/>
    </source>
</evidence>
<organism evidence="11 12">
    <name type="scientific">Tribolium castaneum</name>
    <name type="common">Red flour beetle</name>
    <dbReference type="NCBI Taxonomy" id="7070"/>
    <lineage>
        <taxon>Eukaryota</taxon>
        <taxon>Metazoa</taxon>
        <taxon>Ecdysozoa</taxon>
        <taxon>Arthropoda</taxon>
        <taxon>Hexapoda</taxon>
        <taxon>Insecta</taxon>
        <taxon>Pterygota</taxon>
        <taxon>Neoptera</taxon>
        <taxon>Endopterygota</taxon>
        <taxon>Coleoptera</taxon>
        <taxon>Polyphaga</taxon>
        <taxon>Cucujiformia</taxon>
        <taxon>Tenebrionidae</taxon>
        <taxon>Tenebrionidae incertae sedis</taxon>
        <taxon>Tribolium</taxon>
    </lineage>
</organism>
<proteinExistence type="inferred from homology"/>
<dbReference type="KEGG" id="tca:107397671"/>
<evidence type="ECO:0000256" key="1">
    <source>
        <dbReference type="ARBA" id="ARBA00004651"/>
    </source>
</evidence>
<keyword evidence="2" id="KW-1003">Cell membrane</keyword>
<feature type="transmembrane region" description="Helical" evidence="10">
    <location>
        <begin position="114"/>
        <end position="134"/>
    </location>
</feature>
<comment type="similarity">
    <text evidence="10">Belongs to the insect chemoreceptor superfamily. Heteromeric odorant receptor channel (TC 1.A.69) family.</text>
</comment>
<evidence type="ECO:0000313" key="12">
    <source>
        <dbReference type="Proteomes" id="UP000007266"/>
    </source>
</evidence>
<evidence type="ECO:0000256" key="6">
    <source>
        <dbReference type="ARBA" id="ARBA00022989"/>
    </source>
</evidence>
<dbReference type="Proteomes" id="UP000007266">
    <property type="component" value="Linkage group 3"/>
</dbReference>
<reference evidence="11 12" key="2">
    <citation type="journal article" date="2010" name="Nucleic Acids Res.">
        <title>BeetleBase in 2010: revisions to provide comprehensive genomic information for Tribolium castaneum.</title>
        <authorList>
            <person name="Kim H.S."/>
            <person name="Murphy T."/>
            <person name="Xia J."/>
            <person name="Caragea D."/>
            <person name="Park Y."/>
            <person name="Beeman R.W."/>
            <person name="Lorenzen M.D."/>
            <person name="Butcher S."/>
            <person name="Manak J.R."/>
            <person name="Brown S.J."/>
        </authorList>
    </citation>
    <scope>GENOME REANNOTATION</scope>
    <source>
        <strain evidence="11 12">Georgia GA2</strain>
    </source>
</reference>
<keyword evidence="3 10" id="KW-0716">Sensory transduction</keyword>
<keyword evidence="7 10" id="KW-0472">Membrane</keyword>
<protein>
    <recommendedName>
        <fullName evidence="10">Odorant receptor</fullName>
    </recommendedName>
</protein>
<dbReference type="AlphaFoldDB" id="D6WHL0"/>
<dbReference type="GO" id="GO:0004984">
    <property type="term" value="F:olfactory receptor activity"/>
    <property type="evidence" value="ECO:0000318"/>
    <property type="project" value="GO_Central"/>
</dbReference>
<evidence type="ECO:0000256" key="7">
    <source>
        <dbReference type="ARBA" id="ARBA00023136"/>
    </source>
</evidence>